<keyword evidence="3" id="KW-0547">Nucleotide-binding</keyword>
<keyword evidence="2" id="KW-0813">Transport</keyword>
<dbReference type="CDD" id="cd03255">
    <property type="entry name" value="ABC_MJ0796_LolCDE_FtsE"/>
    <property type="match status" value="1"/>
</dbReference>
<feature type="domain" description="ABC transporter" evidence="5">
    <location>
        <begin position="2"/>
        <end position="217"/>
    </location>
</feature>
<name>A0ABV5WYC9_9MICO</name>
<accession>A0ABV5WYC9</accession>
<comment type="caution">
    <text evidence="6">The sequence shown here is derived from an EMBL/GenBank/DDBJ whole genome shotgun (WGS) entry which is preliminary data.</text>
</comment>
<evidence type="ECO:0000313" key="6">
    <source>
        <dbReference type="EMBL" id="MFB9774841.1"/>
    </source>
</evidence>
<evidence type="ECO:0000256" key="1">
    <source>
        <dbReference type="ARBA" id="ARBA00005417"/>
    </source>
</evidence>
<dbReference type="SMART" id="SM00382">
    <property type="entry name" value="AAA"/>
    <property type="match status" value="1"/>
</dbReference>
<dbReference type="PROSITE" id="PS50893">
    <property type="entry name" value="ABC_TRANSPORTER_2"/>
    <property type="match status" value="1"/>
</dbReference>
<dbReference type="Pfam" id="PF00005">
    <property type="entry name" value="ABC_tran"/>
    <property type="match status" value="1"/>
</dbReference>
<dbReference type="InterPro" id="IPR027417">
    <property type="entry name" value="P-loop_NTPase"/>
</dbReference>
<dbReference type="Gene3D" id="3.40.50.300">
    <property type="entry name" value="P-loop containing nucleotide triphosphate hydrolases"/>
    <property type="match status" value="1"/>
</dbReference>
<dbReference type="SUPFAM" id="SSF52540">
    <property type="entry name" value="P-loop containing nucleoside triphosphate hydrolases"/>
    <property type="match status" value="1"/>
</dbReference>
<keyword evidence="4 6" id="KW-0067">ATP-binding</keyword>
<evidence type="ECO:0000259" key="5">
    <source>
        <dbReference type="PROSITE" id="PS50893"/>
    </source>
</evidence>
<dbReference type="InterPro" id="IPR003439">
    <property type="entry name" value="ABC_transporter-like_ATP-bd"/>
</dbReference>
<dbReference type="PANTHER" id="PTHR24220:SF689">
    <property type="entry name" value="LIPOPROTEIN-RELEASING SYSTEM ATP-BINDING PROTEIN LOLD"/>
    <property type="match status" value="1"/>
</dbReference>
<dbReference type="InterPro" id="IPR017911">
    <property type="entry name" value="MacB-like_ATP-bd"/>
</dbReference>
<evidence type="ECO:0000256" key="4">
    <source>
        <dbReference type="ARBA" id="ARBA00022840"/>
    </source>
</evidence>
<comment type="similarity">
    <text evidence="1">Belongs to the ABC transporter superfamily.</text>
</comment>
<dbReference type="EMBL" id="JBHMAU010000002">
    <property type="protein sequence ID" value="MFB9774841.1"/>
    <property type="molecule type" value="Genomic_DNA"/>
</dbReference>
<dbReference type="InterPro" id="IPR015854">
    <property type="entry name" value="ABC_transpr_LolD-like"/>
</dbReference>
<protein>
    <submittedName>
        <fullName evidence="6">ABC transporter ATP-binding protein</fullName>
    </submittedName>
</protein>
<evidence type="ECO:0000256" key="2">
    <source>
        <dbReference type="ARBA" id="ARBA00022448"/>
    </source>
</evidence>
<evidence type="ECO:0000256" key="3">
    <source>
        <dbReference type="ARBA" id="ARBA00022741"/>
    </source>
</evidence>
<dbReference type="Proteomes" id="UP001589707">
    <property type="component" value="Unassembled WGS sequence"/>
</dbReference>
<sequence>MTHSFETEAGTVPVLRDVSAEFRTGEVCALVGPSGSGKSTLLTIMGLLQRPLRGDVRIHGASTAGLGQQERTVMRSSAIGFVFQAFHLIEHKTVRENVLLPSVYSSGANDDRRRLMTAADEILARVGIDHRSEAYPRTLSGGEKQRCAIARALATDARIMLCDEPTGNLDAANTGSILELLQTLAHTQNRAVVIITHDHQVAAAADWTATLTDGCLT</sequence>
<keyword evidence="7" id="KW-1185">Reference proteome</keyword>
<reference evidence="6 7" key="1">
    <citation type="submission" date="2024-09" db="EMBL/GenBank/DDBJ databases">
        <authorList>
            <person name="Sun Q."/>
            <person name="Mori K."/>
        </authorList>
    </citation>
    <scope>NUCLEOTIDE SEQUENCE [LARGE SCALE GENOMIC DNA]</scope>
    <source>
        <strain evidence="6 7">JCM 11683</strain>
    </source>
</reference>
<evidence type="ECO:0000313" key="7">
    <source>
        <dbReference type="Proteomes" id="UP001589707"/>
    </source>
</evidence>
<dbReference type="PANTHER" id="PTHR24220">
    <property type="entry name" value="IMPORT ATP-BINDING PROTEIN"/>
    <property type="match status" value="1"/>
</dbReference>
<dbReference type="RefSeq" id="WP_376837462.1">
    <property type="nucleotide sequence ID" value="NZ_JBHMAU010000002.1"/>
</dbReference>
<proteinExistence type="inferred from homology"/>
<dbReference type="GO" id="GO:0005524">
    <property type="term" value="F:ATP binding"/>
    <property type="evidence" value="ECO:0007669"/>
    <property type="project" value="UniProtKB-KW"/>
</dbReference>
<dbReference type="InterPro" id="IPR003593">
    <property type="entry name" value="AAA+_ATPase"/>
</dbReference>
<gene>
    <name evidence="6" type="ORF">ACFFN1_00100</name>
</gene>
<organism evidence="6 7">
    <name type="scientific">Brevibacterium otitidis</name>
    <dbReference type="NCBI Taxonomy" id="53364"/>
    <lineage>
        <taxon>Bacteria</taxon>
        <taxon>Bacillati</taxon>
        <taxon>Actinomycetota</taxon>
        <taxon>Actinomycetes</taxon>
        <taxon>Micrococcales</taxon>
        <taxon>Brevibacteriaceae</taxon>
        <taxon>Brevibacterium</taxon>
    </lineage>
</organism>